<organism evidence="3 4">
    <name type="scientific">Vibrio tubiashii ATCC 19109</name>
    <dbReference type="NCBI Taxonomy" id="1051646"/>
    <lineage>
        <taxon>Bacteria</taxon>
        <taxon>Pseudomonadati</taxon>
        <taxon>Pseudomonadota</taxon>
        <taxon>Gammaproteobacteria</taxon>
        <taxon>Vibrionales</taxon>
        <taxon>Vibrionaceae</taxon>
        <taxon>Vibrio</taxon>
        <taxon>Vibrio oreintalis group</taxon>
    </lineage>
</organism>
<dbReference type="Pfam" id="PF05170">
    <property type="entry name" value="AsmA"/>
    <property type="match status" value="1"/>
</dbReference>
<dbReference type="RefSeq" id="WP_004749129.1">
    <property type="nucleotide sequence ID" value="NZ_CP009354.1"/>
</dbReference>
<evidence type="ECO:0000259" key="2">
    <source>
        <dbReference type="Pfam" id="PF05170"/>
    </source>
</evidence>
<accession>A0A0A0S9J8</accession>
<gene>
    <name evidence="3" type="ORF">IX91_00340</name>
</gene>
<sequence>MKKALLLLTILVVSTITLSLLALYTVMQTSYAAKLVTTFINTLTPYQLETTHAEYSPPFQLTLNDVELQHDDKAIQLPKLTLWLSQFPWQQGKLSFDSILVEGASLDLNELESPLFEQVKLHQLAFKHVDISANKWSARGVNMQIENPVWHSYQHGLPYGDIQLSVEQLYMQGEALDNVLVDMRYQAANSTIFGSSFNWRGANISGQAEQYPQGWSLINVTIDQLKLPLSSQIETLSTTFRNLNLPIYHINSLDILNSSFNYRHWRFEHLDASLEDLDLTQPVWQQQSGYASFNAENIGNGELQLFSPRAKLAFASNQIRIEEFDADFKQGRVQLQGTVSPQTISLSQLKLAGIKWLEQTEQLIPNLKKATAAVKHLAIDQLEVENSQFIQVEKQPYWQVSGLNIEGSDLTLIDQDKHGLLEGKLEISANAASIDKLLTTQAHLTAHASNNKLTLDRAFIPLEQGYIEANGIWDRSTLSAPWQLTLHADGLPLEHYLLQQTLPFSLTGLAEVEVEVKGLSGDYSMLSHSLSGKITTYLHQTILEAKSVDGEQEYRHPLDLGAIEMIADRGRISVSSSTNHSQVAGEMDLTKPQFATLLFKSQQECLELWSDILNGANVIKQTCQADKPKPESAAQEANAYTDAEESSPSTDL</sequence>
<dbReference type="InterPro" id="IPR007844">
    <property type="entry name" value="AsmA"/>
</dbReference>
<dbReference type="STRING" id="1051646.IX91_00340"/>
<dbReference type="eggNOG" id="COG2911">
    <property type="taxonomic scope" value="Bacteria"/>
</dbReference>
<reference evidence="3 4" key="1">
    <citation type="submission" date="2014-08" db="EMBL/GenBank/DDBJ databases">
        <title>First Complete Genome Sequence of the Shellfish Pathogen Vibrio tubiashii.</title>
        <authorList>
            <person name="Richards G.P."/>
            <person name="Needleman D.S."/>
            <person name="Watson M.A."/>
            <person name="Bono J.L."/>
        </authorList>
    </citation>
    <scope>NUCLEOTIDE SEQUENCE [LARGE SCALE GENOMIC DNA]</scope>
    <source>
        <strain evidence="3 4">ATCC 19109</strain>
    </source>
</reference>
<dbReference type="EMBL" id="CP009354">
    <property type="protein sequence ID" value="AIW12681.1"/>
    <property type="molecule type" value="Genomic_DNA"/>
</dbReference>
<dbReference type="GeneID" id="23443158"/>
<dbReference type="KEGG" id="vtu:IX91_00340"/>
<proteinExistence type="predicted"/>
<feature type="domain" description="AsmA" evidence="2">
    <location>
        <begin position="1"/>
        <end position="535"/>
    </location>
</feature>
<protein>
    <submittedName>
        <fullName evidence="3">Membrane assembly protein AsmA</fullName>
    </submittedName>
</protein>
<dbReference type="PATRIC" id="fig|1051646.9.peg.61"/>
<evidence type="ECO:0000313" key="4">
    <source>
        <dbReference type="Proteomes" id="UP000030071"/>
    </source>
</evidence>
<dbReference type="AlphaFoldDB" id="A0A0A0S9J8"/>
<dbReference type="HOGENOM" id="CLU_402204_0_0_6"/>
<name>A0A0A0S9J8_9VIBR</name>
<feature type="region of interest" description="Disordered" evidence="1">
    <location>
        <begin position="624"/>
        <end position="652"/>
    </location>
</feature>
<evidence type="ECO:0000313" key="3">
    <source>
        <dbReference type="EMBL" id="AIW12681.1"/>
    </source>
</evidence>
<evidence type="ECO:0000256" key="1">
    <source>
        <dbReference type="SAM" id="MobiDB-lite"/>
    </source>
</evidence>
<dbReference type="Proteomes" id="UP000030071">
    <property type="component" value="Chromosome 1"/>
</dbReference>